<dbReference type="AlphaFoldDB" id="A0A0E9VGJ0"/>
<dbReference type="EMBL" id="GBXM01031370">
    <property type="protein sequence ID" value="JAH77207.1"/>
    <property type="molecule type" value="Transcribed_RNA"/>
</dbReference>
<organism evidence="1">
    <name type="scientific">Anguilla anguilla</name>
    <name type="common">European freshwater eel</name>
    <name type="synonym">Muraena anguilla</name>
    <dbReference type="NCBI Taxonomy" id="7936"/>
    <lineage>
        <taxon>Eukaryota</taxon>
        <taxon>Metazoa</taxon>
        <taxon>Chordata</taxon>
        <taxon>Craniata</taxon>
        <taxon>Vertebrata</taxon>
        <taxon>Euteleostomi</taxon>
        <taxon>Actinopterygii</taxon>
        <taxon>Neopterygii</taxon>
        <taxon>Teleostei</taxon>
        <taxon>Anguilliformes</taxon>
        <taxon>Anguillidae</taxon>
        <taxon>Anguilla</taxon>
    </lineage>
</organism>
<evidence type="ECO:0000313" key="1">
    <source>
        <dbReference type="EMBL" id="JAH77207.1"/>
    </source>
</evidence>
<accession>A0A0E9VGJ0</accession>
<name>A0A0E9VGJ0_ANGAN</name>
<reference evidence="1" key="1">
    <citation type="submission" date="2014-11" db="EMBL/GenBank/DDBJ databases">
        <authorList>
            <person name="Amaro Gonzalez C."/>
        </authorList>
    </citation>
    <scope>NUCLEOTIDE SEQUENCE</scope>
</reference>
<sequence>MCGGVTIGFCRGEVVWGLQAGSGRIGQVLLGR</sequence>
<proteinExistence type="predicted"/>
<reference evidence="1" key="2">
    <citation type="journal article" date="2015" name="Fish Shellfish Immunol.">
        <title>Early steps in the European eel (Anguilla anguilla)-Vibrio vulnificus interaction in the gills: Role of the RtxA13 toxin.</title>
        <authorList>
            <person name="Callol A."/>
            <person name="Pajuelo D."/>
            <person name="Ebbesson L."/>
            <person name="Teles M."/>
            <person name="MacKenzie S."/>
            <person name="Amaro C."/>
        </authorList>
    </citation>
    <scope>NUCLEOTIDE SEQUENCE</scope>
</reference>
<protein>
    <submittedName>
        <fullName evidence="1">Uncharacterized protein</fullName>
    </submittedName>
</protein>